<feature type="transmembrane region" description="Helical" evidence="6">
    <location>
        <begin position="406"/>
        <end position="428"/>
    </location>
</feature>
<name>A0A8J7QIE5_9BACT</name>
<keyword evidence="6" id="KW-1133">Transmembrane helix</keyword>
<evidence type="ECO:0000259" key="7">
    <source>
        <dbReference type="PROSITE" id="PS50011"/>
    </source>
</evidence>
<dbReference type="Gene3D" id="1.10.510.10">
    <property type="entry name" value="Transferase(Phosphotransferase) domain 1"/>
    <property type="match status" value="1"/>
</dbReference>
<evidence type="ECO:0000256" key="4">
    <source>
        <dbReference type="ARBA" id="ARBA00022840"/>
    </source>
</evidence>
<keyword evidence="6" id="KW-0812">Transmembrane</keyword>
<proteinExistence type="predicted"/>
<dbReference type="RefSeq" id="WP_207860875.1">
    <property type="nucleotide sequence ID" value="NZ_JAFREP010000020.1"/>
</dbReference>
<evidence type="ECO:0000313" key="9">
    <source>
        <dbReference type="Proteomes" id="UP000664417"/>
    </source>
</evidence>
<dbReference type="Pfam" id="PF00069">
    <property type="entry name" value="Pkinase"/>
    <property type="match status" value="1"/>
</dbReference>
<dbReference type="PANTHER" id="PTHR43289">
    <property type="entry name" value="MITOGEN-ACTIVATED PROTEIN KINASE KINASE KINASE 20-RELATED"/>
    <property type="match status" value="1"/>
</dbReference>
<keyword evidence="8" id="KW-0723">Serine/threonine-protein kinase</keyword>
<dbReference type="InterPro" id="IPR011990">
    <property type="entry name" value="TPR-like_helical_dom_sf"/>
</dbReference>
<dbReference type="AlphaFoldDB" id="A0A8J7QIE5"/>
<dbReference type="Proteomes" id="UP000664417">
    <property type="component" value="Unassembled WGS sequence"/>
</dbReference>
<dbReference type="GO" id="GO:0005524">
    <property type="term" value="F:ATP binding"/>
    <property type="evidence" value="ECO:0007669"/>
    <property type="project" value="UniProtKB-UniRule"/>
</dbReference>
<dbReference type="GO" id="GO:0004674">
    <property type="term" value="F:protein serine/threonine kinase activity"/>
    <property type="evidence" value="ECO:0007669"/>
    <property type="project" value="UniProtKB-KW"/>
</dbReference>
<dbReference type="InterPro" id="IPR000719">
    <property type="entry name" value="Prot_kinase_dom"/>
</dbReference>
<reference evidence="8" key="1">
    <citation type="submission" date="2021-03" db="EMBL/GenBank/DDBJ databases">
        <authorList>
            <person name="Wang G."/>
        </authorList>
    </citation>
    <scope>NUCLEOTIDE SEQUENCE</scope>
    <source>
        <strain evidence="8">KCTC 12899</strain>
    </source>
</reference>
<evidence type="ECO:0000256" key="6">
    <source>
        <dbReference type="SAM" id="Phobius"/>
    </source>
</evidence>
<keyword evidence="2 5" id="KW-0547">Nucleotide-binding</keyword>
<dbReference type="Pfam" id="PF13424">
    <property type="entry name" value="TPR_12"/>
    <property type="match status" value="1"/>
</dbReference>
<dbReference type="PROSITE" id="PS50011">
    <property type="entry name" value="PROTEIN_KINASE_DOM"/>
    <property type="match status" value="1"/>
</dbReference>
<evidence type="ECO:0000313" key="8">
    <source>
        <dbReference type="EMBL" id="MBO1320900.1"/>
    </source>
</evidence>
<dbReference type="CDD" id="cd14014">
    <property type="entry name" value="STKc_PknB_like"/>
    <property type="match status" value="1"/>
</dbReference>
<organism evidence="8 9">
    <name type="scientific">Acanthopleuribacter pedis</name>
    <dbReference type="NCBI Taxonomy" id="442870"/>
    <lineage>
        <taxon>Bacteria</taxon>
        <taxon>Pseudomonadati</taxon>
        <taxon>Acidobacteriota</taxon>
        <taxon>Holophagae</taxon>
        <taxon>Acanthopleuribacterales</taxon>
        <taxon>Acanthopleuribacteraceae</taxon>
        <taxon>Acanthopleuribacter</taxon>
    </lineage>
</organism>
<dbReference type="PROSITE" id="PS00107">
    <property type="entry name" value="PROTEIN_KINASE_ATP"/>
    <property type="match status" value="1"/>
</dbReference>
<keyword evidence="3 8" id="KW-0418">Kinase</keyword>
<dbReference type="Gene3D" id="1.25.40.10">
    <property type="entry name" value="Tetratricopeptide repeat domain"/>
    <property type="match status" value="3"/>
</dbReference>
<evidence type="ECO:0000256" key="5">
    <source>
        <dbReference type="PROSITE-ProRule" id="PRU10141"/>
    </source>
</evidence>
<sequence>MAQWFDKLAQLKPEEHDTFFERCRQEDPETARQLILLWKQDQARETPLDKPAFAQPLAAQFREETVDGPTEVRARLNQLPEAIPRQIGEYQILALIGSGGMGTVYLARQSQPERDVALKVLNMQLPGQREKERFIAEANILAKLNHPNISTIHQVALDAQGHPFLVMEHVQGKRLTDYCNAKKLDIRTRIELFLEVCDALILAHQRGVIHRDLKPDHVLVHEGKKPVVKIIDFGIAQAEEVKLQTVDNGDGPLGTPYYAAPEQLQPGEPVFDIRVDVYGLGTILWELLVDIPHWEHELKHPGEWAKWLKARCEAPHRSAAERFANNREALEQAARNRGTNPKQLRLWLEQDLDWILAKALAINPEQRYAGVTQLRDDLVLFTKNKPILARAAHTRYKLYKLFKRHAFSLITTTVVATVLLISTVSAVYQGRQAIHANKKLRLQNEKLTRQQAFLTNLITAPHPNVAGPELKVVDLLLEREPTLKTVFERDPEMEAHARYTFAKLFFGIDAYQQALDQLDQALTLKMNLQKHPDLEALAMMILKAKTLKRLRSFEASNELYRHIIHLLAPQNNPESSPMLEAERLHFEALGDYAHLFYLRHKFIEAEKYYRAAMQGQMRLLGESHADTPQNIAGLGMTLIKLHRLDEGENLLRRALEIQDKILDHGHPQRLSTLSNLAYALLQTPTKASQAARYYREAWLLNQAHRGKNHPVTRRSLNGLVRAHMAEGDYAEAAHLGSLLYQEVCRPDQLHTSECLNAVTNLSGAYAKLGAPDVGLDLIRQNQAGFLPSNLDPLPAHARLLNNLGDYLIKMNDDRAAVPVLQKAVQQKIEIHGEKTIPTWNSKCNLGLALVKSGQVAAGLCLLDQVVAQSTAQLGSRQWLTLLYQTYLAEALAVSGSPWEAKALLTAVDKAAVSNPDLKTRLDLVATILTR</sequence>
<keyword evidence="6" id="KW-0472">Membrane</keyword>
<dbReference type="PANTHER" id="PTHR43289:SF6">
    <property type="entry name" value="SERINE_THREONINE-PROTEIN KINASE NEKL-3"/>
    <property type="match status" value="1"/>
</dbReference>
<gene>
    <name evidence="8" type="ORF">J3U88_20650</name>
</gene>
<evidence type="ECO:0000256" key="2">
    <source>
        <dbReference type="ARBA" id="ARBA00022741"/>
    </source>
</evidence>
<evidence type="ECO:0000256" key="1">
    <source>
        <dbReference type="ARBA" id="ARBA00022679"/>
    </source>
</evidence>
<keyword evidence="4 5" id="KW-0067">ATP-binding</keyword>
<comment type="caution">
    <text evidence="8">The sequence shown here is derived from an EMBL/GenBank/DDBJ whole genome shotgun (WGS) entry which is preliminary data.</text>
</comment>
<feature type="binding site" evidence="5">
    <location>
        <position position="119"/>
    </location>
    <ligand>
        <name>ATP</name>
        <dbReference type="ChEBI" id="CHEBI:30616"/>
    </ligand>
</feature>
<accession>A0A8J7QIE5</accession>
<dbReference type="SUPFAM" id="SSF56112">
    <property type="entry name" value="Protein kinase-like (PK-like)"/>
    <property type="match status" value="1"/>
</dbReference>
<dbReference type="SUPFAM" id="SSF48452">
    <property type="entry name" value="TPR-like"/>
    <property type="match status" value="3"/>
</dbReference>
<protein>
    <submittedName>
        <fullName evidence="8">Serine/threonine protein kinase</fullName>
    </submittedName>
</protein>
<dbReference type="InterPro" id="IPR017441">
    <property type="entry name" value="Protein_kinase_ATP_BS"/>
</dbReference>
<dbReference type="InterPro" id="IPR011009">
    <property type="entry name" value="Kinase-like_dom_sf"/>
</dbReference>
<keyword evidence="1" id="KW-0808">Transferase</keyword>
<feature type="domain" description="Protein kinase" evidence="7">
    <location>
        <begin position="90"/>
        <end position="379"/>
    </location>
</feature>
<keyword evidence="9" id="KW-1185">Reference proteome</keyword>
<evidence type="ECO:0000256" key="3">
    <source>
        <dbReference type="ARBA" id="ARBA00022777"/>
    </source>
</evidence>
<dbReference type="EMBL" id="JAFREP010000020">
    <property type="protein sequence ID" value="MBO1320900.1"/>
    <property type="molecule type" value="Genomic_DNA"/>
</dbReference>